<feature type="domain" description="HEPN" evidence="2">
    <location>
        <begin position="14"/>
        <end position="126"/>
    </location>
</feature>
<reference evidence="3" key="1">
    <citation type="journal article" date="2021" name="PeerJ">
        <title>Extensive microbial diversity within the chicken gut microbiome revealed by metagenomics and culture.</title>
        <authorList>
            <person name="Gilroy R."/>
            <person name="Ravi A."/>
            <person name="Getino M."/>
            <person name="Pursley I."/>
            <person name="Horton D.L."/>
            <person name="Alikhan N.F."/>
            <person name="Baker D."/>
            <person name="Gharbi K."/>
            <person name="Hall N."/>
            <person name="Watson M."/>
            <person name="Adriaenssens E.M."/>
            <person name="Foster-Nyarko E."/>
            <person name="Jarju S."/>
            <person name="Secka A."/>
            <person name="Antonio M."/>
            <person name="Oren A."/>
            <person name="Chaudhuri R.R."/>
            <person name="La Ragione R."/>
            <person name="Hildebrand F."/>
            <person name="Pallen M.J."/>
        </authorList>
    </citation>
    <scope>NUCLEOTIDE SEQUENCE</scope>
    <source>
        <strain evidence="3">CHK118-2852</strain>
    </source>
</reference>
<comment type="similarity">
    <text evidence="1">Belongs to the UPF0332 family.</text>
</comment>
<evidence type="ECO:0000259" key="2">
    <source>
        <dbReference type="Pfam" id="PF05168"/>
    </source>
</evidence>
<name>A0A9D2GZ38_9BACE</name>
<dbReference type="PANTHER" id="PTHR36565">
    <property type="entry name" value="UPF0332 PROTEIN TM_1000"/>
    <property type="match status" value="1"/>
</dbReference>
<dbReference type="Pfam" id="PF05168">
    <property type="entry name" value="HEPN"/>
    <property type="match status" value="1"/>
</dbReference>
<dbReference type="AlphaFoldDB" id="A0A9D2GZ38"/>
<dbReference type="PANTHER" id="PTHR36565:SF1">
    <property type="entry name" value="UPF0332 PROTEIN TM_1000"/>
    <property type="match status" value="1"/>
</dbReference>
<evidence type="ECO:0000313" key="3">
    <source>
        <dbReference type="EMBL" id="HIZ91680.1"/>
    </source>
</evidence>
<sequence>MLSIEEKKALIGYRKQKAYDSLKEAKAVAQLGFWNLAGNRLYYAAFHMASALLLDKGIVAKTHSGVIHLIGAKFVTQGLLEREYGRLFSRLYELRQSGDYDDMYDITEEEVVPYMESTELFVAKMESLMTL</sequence>
<evidence type="ECO:0000256" key="1">
    <source>
        <dbReference type="ARBA" id="ARBA00038248"/>
    </source>
</evidence>
<dbReference type="EMBL" id="DXAV01000051">
    <property type="protein sequence ID" value="HIZ91680.1"/>
    <property type="molecule type" value="Genomic_DNA"/>
</dbReference>
<dbReference type="InterPro" id="IPR007842">
    <property type="entry name" value="HEPN_dom"/>
</dbReference>
<accession>A0A9D2GZ38</accession>
<dbReference type="Gene3D" id="1.20.120.330">
    <property type="entry name" value="Nucleotidyltransferases domain 2"/>
    <property type="match status" value="1"/>
</dbReference>
<dbReference type="Proteomes" id="UP000824108">
    <property type="component" value="Unassembled WGS sequence"/>
</dbReference>
<evidence type="ECO:0000313" key="4">
    <source>
        <dbReference type="Proteomes" id="UP000824108"/>
    </source>
</evidence>
<organism evidence="3 4">
    <name type="scientific">Candidatus Bacteroides merdavium</name>
    <dbReference type="NCBI Taxonomy" id="2838472"/>
    <lineage>
        <taxon>Bacteria</taxon>
        <taxon>Pseudomonadati</taxon>
        <taxon>Bacteroidota</taxon>
        <taxon>Bacteroidia</taxon>
        <taxon>Bacteroidales</taxon>
        <taxon>Bacteroidaceae</taxon>
        <taxon>Bacteroides</taxon>
    </lineage>
</organism>
<comment type="caution">
    <text evidence="3">The sequence shown here is derived from an EMBL/GenBank/DDBJ whole genome shotgun (WGS) entry which is preliminary data.</text>
</comment>
<proteinExistence type="inferred from homology"/>
<gene>
    <name evidence="3" type="ORF">H9807_06140</name>
</gene>
<dbReference type="InterPro" id="IPR052226">
    <property type="entry name" value="UPF0332_toxin"/>
</dbReference>
<protein>
    <submittedName>
        <fullName evidence="3">HEPN domain-containing protein</fullName>
    </submittedName>
</protein>
<reference evidence="3" key="2">
    <citation type="submission" date="2021-04" db="EMBL/GenBank/DDBJ databases">
        <authorList>
            <person name="Gilroy R."/>
        </authorList>
    </citation>
    <scope>NUCLEOTIDE SEQUENCE</scope>
    <source>
        <strain evidence="3">CHK118-2852</strain>
    </source>
</reference>